<sequence length="115" mass="13311">MNSLLMPINFSHQSEWRELPPIVNESLVHKFMYWNHEIKIGMRYGVALYVLLQSYPIAERLKACDIGCEYQLKGADVCITASRTTYSVWLNLKSLHQLSQATKDPLYTTQESKSE</sequence>
<dbReference type="AlphaFoldDB" id="A0A7C3KDJ0"/>
<name>A0A7C3KDJ0_9CYAN</name>
<proteinExistence type="predicted"/>
<comment type="caution">
    <text evidence="1">The sequence shown here is derived from an EMBL/GenBank/DDBJ whole genome shotgun (WGS) entry which is preliminary data.</text>
</comment>
<protein>
    <submittedName>
        <fullName evidence="1">Uncharacterized protein</fullName>
    </submittedName>
</protein>
<reference evidence="1" key="1">
    <citation type="journal article" date="2020" name="mSystems">
        <title>Genome- and Community-Level Interaction Insights into Carbon Utilization and Element Cycling Functions of Hydrothermarchaeota in Hydrothermal Sediment.</title>
        <authorList>
            <person name="Zhou Z."/>
            <person name="Liu Y."/>
            <person name="Xu W."/>
            <person name="Pan J."/>
            <person name="Luo Z.H."/>
            <person name="Li M."/>
        </authorList>
    </citation>
    <scope>NUCLEOTIDE SEQUENCE [LARGE SCALE GENOMIC DNA]</scope>
    <source>
        <strain evidence="1">SpSt-418</strain>
    </source>
</reference>
<gene>
    <name evidence="1" type="ORF">ENR64_05975</name>
</gene>
<dbReference type="EMBL" id="DSRU01000068">
    <property type="protein sequence ID" value="HFM97307.1"/>
    <property type="molecule type" value="Genomic_DNA"/>
</dbReference>
<evidence type="ECO:0000313" key="1">
    <source>
        <dbReference type="EMBL" id="HFM97307.1"/>
    </source>
</evidence>
<accession>A0A7C3KDJ0</accession>
<organism evidence="1">
    <name type="scientific">Oscillatoriales cyanobacterium SpSt-418</name>
    <dbReference type="NCBI Taxonomy" id="2282169"/>
    <lineage>
        <taxon>Bacteria</taxon>
        <taxon>Bacillati</taxon>
        <taxon>Cyanobacteriota</taxon>
        <taxon>Cyanophyceae</taxon>
        <taxon>Oscillatoriophycideae</taxon>
        <taxon>Oscillatoriales</taxon>
    </lineage>
</organism>